<dbReference type="Proteomes" id="UP000661112">
    <property type="component" value="Unassembled WGS sequence"/>
</dbReference>
<protein>
    <submittedName>
        <fullName evidence="3">WecB/TagA/CpsF family glycosyltransferase</fullName>
    </submittedName>
</protein>
<dbReference type="PANTHER" id="PTHR34136:SF1">
    <property type="entry name" value="UDP-N-ACETYL-D-MANNOSAMINURONIC ACID TRANSFERASE"/>
    <property type="match status" value="1"/>
</dbReference>
<keyword evidence="2" id="KW-0808">Transferase</keyword>
<dbReference type="NCBIfam" id="TIGR00696">
    <property type="entry name" value="wecG_tagA_cpsF"/>
    <property type="match status" value="1"/>
</dbReference>
<sequence>MLNPNHQIQLEYFSPSLKLKSSESSANIAKINIVGSPVTALPFEVQINIILEWAMSKVSKVVCVANSHMLIEAHWHPEFSAILRNADIVTPDGMPLVWMLRLMGMRTQNRVAGLDILLSVCKLAPLRDIKIFFLGSEIVILENMRKKLEYLFPHIKIAGMEPLPFRPLTDIEDEAIIKKIHDSGAGIVFVSLGCPKQEYWMNQHKNQIKAVMIGLGGAFPVFAETQKRAPYLIRHLGGEWLYRLIQEPVRLLNRYSKTIPVFIWLVFKQLLSLALVRKN</sequence>
<evidence type="ECO:0000313" key="4">
    <source>
        <dbReference type="Proteomes" id="UP000661112"/>
    </source>
</evidence>
<name>A0ABR8D6P4_9NOST</name>
<dbReference type="EMBL" id="JACJSG010000018">
    <property type="protein sequence ID" value="MBD2501907.1"/>
    <property type="molecule type" value="Genomic_DNA"/>
</dbReference>
<dbReference type="Pfam" id="PF03808">
    <property type="entry name" value="Glyco_tran_WecG"/>
    <property type="match status" value="1"/>
</dbReference>
<keyword evidence="1" id="KW-0328">Glycosyltransferase</keyword>
<dbReference type="RefSeq" id="WP_190473614.1">
    <property type="nucleotide sequence ID" value="NZ_JACJSG010000018.1"/>
</dbReference>
<proteinExistence type="predicted"/>
<comment type="caution">
    <text evidence="3">The sequence shown here is derived from an EMBL/GenBank/DDBJ whole genome shotgun (WGS) entry which is preliminary data.</text>
</comment>
<dbReference type="PANTHER" id="PTHR34136">
    <property type="match status" value="1"/>
</dbReference>
<dbReference type="InterPro" id="IPR004629">
    <property type="entry name" value="WecG_TagA_CpsF"/>
</dbReference>
<evidence type="ECO:0000313" key="3">
    <source>
        <dbReference type="EMBL" id="MBD2501907.1"/>
    </source>
</evidence>
<evidence type="ECO:0000256" key="1">
    <source>
        <dbReference type="ARBA" id="ARBA00022676"/>
    </source>
</evidence>
<evidence type="ECO:0000256" key="2">
    <source>
        <dbReference type="ARBA" id="ARBA00022679"/>
    </source>
</evidence>
<dbReference type="CDD" id="cd06533">
    <property type="entry name" value="Glyco_transf_WecG_TagA"/>
    <property type="match status" value="1"/>
</dbReference>
<gene>
    <name evidence="3" type="ORF">H6G83_15055</name>
</gene>
<reference evidence="3 4" key="1">
    <citation type="journal article" date="2020" name="ISME J.">
        <title>Comparative genomics reveals insights into cyanobacterial evolution and habitat adaptation.</title>
        <authorList>
            <person name="Chen M.Y."/>
            <person name="Teng W.K."/>
            <person name="Zhao L."/>
            <person name="Hu C.X."/>
            <person name="Zhou Y.K."/>
            <person name="Han B.P."/>
            <person name="Song L.R."/>
            <person name="Shu W.S."/>
        </authorList>
    </citation>
    <scope>NUCLEOTIDE SEQUENCE [LARGE SCALE GENOMIC DNA]</scope>
    <source>
        <strain evidence="3 4">FACHB-119</strain>
    </source>
</reference>
<organism evidence="3 4">
    <name type="scientific">Anabaena azotica FACHB-119</name>
    <dbReference type="NCBI Taxonomy" id="947527"/>
    <lineage>
        <taxon>Bacteria</taxon>
        <taxon>Bacillati</taxon>
        <taxon>Cyanobacteriota</taxon>
        <taxon>Cyanophyceae</taxon>
        <taxon>Nostocales</taxon>
        <taxon>Nostocaceae</taxon>
        <taxon>Anabaena</taxon>
        <taxon>Anabaena azotica</taxon>
    </lineage>
</organism>
<keyword evidence="4" id="KW-1185">Reference proteome</keyword>
<accession>A0ABR8D6P4</accession>